<sequence length="231" mass="26293">MKIIEGQIENLFVYKAKYDFIKNRGKQATVSAALGAAVGNAALASQAVLVANSQWDVKACSFELNGQKYEGLFEDIYFSNHAQLICLVQDHIALVLIDPKDNKMYIPIGTGETIKQLKKKYLILNFFYLIIIFFVFLFLNSNLIVGLIGVVVATTIIYFFISLPMYRTEKGKGLLTERIIELLGVTDVNKINLTKNAFVDKNQTMTKSWVIEYQNAFKENNPYPKDYFEKK</sequence>
<dbReference type="RefSeq" id="WP_266129172.1">
    <property type="nucleotide sequence ID" value="NZ_JAPKMY010000001.1"/>
</dbReference>
<gene>
    <name evidence="2" type="ORF">OSH00_03050</name>
</gene>
<feature type="transmembrane region" description="Helical" evidence="1">
    <location>
        <begin position="121"/>
        <end position="139"/>
    </location>
</feature>
<evidence type="ECO:0000313" key="2">
    <source>
        <dbReference type="EMBL" id="MCX5466714.1"/>
    </source>
</evidence>
<evidence type="ECO:0000256" key="1">
    <source>
        <dbReference type="SAM" id="Phobius"/>
    </source>
</evidence>
<keyword evidence="1" id="KW-0812">Transmembrane</keyword>
<keyword evidence="1" id="KW-0472">Membrane</keyword>
<feature type="transmembrane region" description="Helical" evidence="1">
    <location>
        <begin position="145"/>
        <end position="166"/>
    </location>
</feature>
<keyword evidence="1" id="KW-1133">Transmembrane helix</keyword>
<dbReference type="AlphaFoldDB" id="A0A9X3DQP1"/>
<evidence type="ECO:0000313" key="3">
    <source>
        <dbReference type="Proteomes" id="UP001146019"/>
    </source>
</evidence>
<name>A0A9X3DQP1_9GAMM</name>
<reference evidence="2" key="1">
    <citation type="submission" date="2022-11" db="EMBL/GenBank/DDBJ databases">
        <title>Biodiversity and phylogenetic relationships of bacteria.</title>
        <authorList>
            <person name="Machado R.A.R."/>
            <person name="Bhat A."/>
            <person name="Loulou A."/>
            <person name="Kallel S."/>
        </authorList>
    </citation>
    <scope>NUCLEOTIDE SEQUENCE</scope>
    <source>
        <strain evidence="2">A-IN1</strain>
    </source>
</reference>
<protein>
    <submittedName>
        <fullName evidence="2">Uncharacterized protein</fullName>
    </submittedName>
</protein>
<organism evidence="2 3">
    <name type="scientific">Acinetobacter nematophilus</name>
    <dbReference type="NCBI Taxonomy" id="2994642"/>
    <lineage>
        <taxon>Bacteria</taxon>
        <taxon>Pseudomonadati</taxon>
        <taxon>Pseudomonadota</taxon>
        <taxon>Gammaproteobacteria</taxon>
        <taxon>Moraxellales</taxon>
        <taxon>Moraxellaceae</taxon>
        <taxon>Acinetobacter</taxon>
    </lineage>
</organism>
<dbReference type="EMBL" id="JAPKMY010000001">
    <property type="protein sequence ID" value="MCX5466714.1"/>
    <property type="molecule type" value="Genomic_DNA"/>
</dbReference>
<keyword evidence="3" id="KW-1185">Reference proteome</keyword>
<comment type="caution">
    <text evidence="2">The sequence shown here is derived from an EMBL/GenBank/DDBJ whole genome shotgun (WGS) entry which is preliminary data.</text>
</comment>
<accession>A0A9X3DQP1</accession>
<proteinExistence type="predicted"/>
<dbReference type="Proteomes" id="UP001146019">
    <property type="component" value="Unassembled WGS sequence"/>
</dbReference>